<feature type="compositionally biased region" description="Basic residues" evidence="1">
    <location>
        <begin position="114"/>
        <end position="132"/>
    </location>
</feature>
<dbReference type="EMBL" id="RXIC02000021">
    <property type="protein sequence ID" value="KAB1217950.1"/>
    <property type="molecule type" value="Genomic_DNA"/>
</dbReference>
<evidence type="ECO:0000313" key="2">
    <source>
        <dbReference type="EMBL" id="KAB1217950.1"/>
    </source>
</evidence>
<feature type="region of interest" description="Disordered" evidence="1">
    <location>
        <begin position="22"/>
        <end position="160"/>
    </location>
</feature>
<keyword evidence="3" id="KW-1185">Reference proteome</keyword>
<accession>A0A6A1W566</accession>
<feature type="compositionally biased region" description="Polar residues" evidence="1">
    <location>
        <begin position="22"/>
        <end position="56"/>
    </location>
</feature>
<reference evidence="2 3" key="1">
    <citation type="journal article" date="2019" name="Plant Biotechnol. J.">
        <title>The red bayberry genome and genetic basis of sex determination.</title>
        <authorList>
            <person name="Jia H.M."/>
            <person name="Jia H.J."/>
            <person name="Cai Q.L."/>
            <person name="Wang Y."/>
            <person name="Zhao H.B."/>
            <person name="Yang W.F."/>
            <person name="Wang G.Y."/>
            <person name="Li Y.H."/>
            <person name="Zhan D.L."/>
            <person name="Shen Y.T."/>
            <person name="Niu Q.F."/>
            <person name="Chang L."/>
            <person name="Qiu J."/>
            <person name="Zhao L."/>
            <person name="Xie H.B."/>
            <person name="Fu W.Y."/>
            <person name="Jin J."/>
            <person name="Li X.W."/>
            <person name="Jiao Y."/>
            <person name="Zhou C.C."/>
            <person name="Tu T."/>
            <person name="Chai C.Y."/>
            <person name="Gao J.L."/>
            <person name="Fan L.J."/>
            <person name="van de Weg E."/>
            <person name="Wang J.Y."/>
            <person name="Gao Z.S."/>
        </authorList>
    </citation>
    <scope>NUCLEOTIDE SEQUENCE [LARGE SCALE GENOMIC DNA]</scope>
    <source>
        <tissue evidence="2">Leaves</tissue>
    </source>
</reference>
<proteinExistence type="predicted"/>
<gene>
    <name evidence="2" type="ORF">CJ030_MR3G014640</name>
</gene>
<feature type="compositionally biased region" description="Basic residues" evidence="1">
    <location>
        <begin position="145"/>
        <end position="160"/>
    </location>
</feature>
<name>A0A6A1W566_9ROSI</name>
<evidence type="ECO:0000313" key="3">
    <source>
        <dbReference type="Proteomes" id="UP000516437"/>
    </source>
</evidence>
<feature type="compositionally biased region" description="Basic and acidic residues" evidence="1">
    <location>
        <begin position="88"/>
        <end position="113"/>
    </location>
</feature>
<sequence length="160" mass="18184">MVLSNKKLKQRLRAELVESLANSVATTYPNNDGTTGPDPNTRSQLSLKNLLHSASQRPRLSKREKRRKSLPFQVPEAVKGRSGSGNSEESKGDEEERKGDEGEKEGGSEGLGEKKKKRKRKREQRSKGRRVVFRGQWVVKDSKQSKKKKKKKKKKEEKEG</sequence>
<comment type="caution">
    <text evidence="2">The sequence shown here is derived from an EMBL/GenBank/DDBJ whole genome shotgun (WGS) entry which is preliminary data.</text>
</comment>
<organism evidence="2 3">
    <name type="scientific">Morella rubra</name>
    <name type="common">Chinese bayberry</name>
    <dbReference type="NCBI Taxonomy" id="262757"/>
    <lineage>
        <taxon>Eukaryota</taxon>
        <taxon>Viridiplantae</taxon>
        <taxon>Streptophyta</taxon>
        <taxon>Embryophyta</taxon>
        <taxon>Tracheophyta</taxon>
        <taxon>Spermatophyta</taxon>
        <taxon>Magnoliopsida</taxon>
        <taxon>eudicotyledons</taxon>
        <taxon>Gunneridae</taxon>
        <taxon>Pentapetalae</taxon>
        <taxon>rosids</taxon>
        <taxon>fabids</taxon>
        <taxon>Fagales</taxon>
        <taxon>Myricaceae</taxon>
        <taxon>Morella</taxon>
    </lineage>
</organism>
<protein>
    <submittedName>
        <fullName evidence="2">Uncharacterized protein</fullName>
    </submittedName>
</protein>
<evidence type="ECO:0000256" key="1">
    <source>
        <dbReference type="SAM" id="MobiDB-lite"/>
    </source>
</evidence>
<dbReference type="AlphaFoldDB" id="A0A6A1W566"/>
<dbReference type="Proteomes" id="UP000516437">
    <property type="component" value="Chromosome 3"/>
</dbReference>
<feature type="compositionally biased region" description="Basic residues" evidence="1">
    <location>
        <begin position="59"/>
        <end position="69"/>
    </location>
</feature>